<comment type="subcellular location">
    <subcellularLocation>
        <location evidence="1">Membrane</location>
        <topology evidence="1">Multi-pass membrane protein</topology>
    </subcellularLocation>
</comment>
<dbReference type="Proteomes" id="UP001642464">
    <property type="component" value="Unassembled WGS sequence"/>
</dbReference>
<organism evidence="8 9">
    <name type="scientific">Durusdinium trenchii</name>
    <dbReference type="NCBI Taxonomy" id="1381693"/>
    <lineage>
        <taxon>Eukaryota</taxon>
        <taxon>Sar</taxon>
        <taxon>Alveolata</taxon>
        <taxon>Dinophyceae</taxon>
        <taxon>Suessiales</taxon>
        <taxon>Symbiodiniaceae</taxon>
        <taxon>Durusdinium</taxon>
    </lineage>
</organism>
<keyword evidence="3 5" id="KW-1133">Transmembrane helix</keyword>
<evidence type="ECO:0000313" key="8">
    <source>
        <dbReference type="EMBL" id="CAK8989913.1"/>
    </source>
</evidence>
<dbReference type="PANTHER" id="PTHR14194">
    <property type="entry name" value="NITROGEN METABOLIC REGULATION PROTEIN NMR-RELATED"/>
    <property type="match status" value="1"/>
</dbReference>
<dbReference type="PANTHER" id="PTHR14194:SF86">
    <property type="entry name" value="OS05G0110300 PROTEIN"/>
    <property type="match status" value="1"/>
</dbReference>
<feature type="transmembrane region" description="Helical" evidence="5">
    <location>
        <begin position="113"/>
        <end position="133"/>
    </location>
</feature>
<dbReference type="Pfam" id="PF13460">
    <property type="entry name" value="NAD_binding_10"/>
    <property type="match status" value="1"/>
</dbReference>
<protein>
    <submittedName>
        <fullName evidence="8">Chloroplastic</fullName>
    </submittedName>
</protein>
<dbReference type="InterPro" id="IPR044163">
    <property type="entry name" value="SARED1-like"/>
</dbReference>
<evidence type="ECO:0000256" key="4">
    <source>
        <dbReference type="ARBA" id="ARBA00023136"/>
    </source>
</evidence>
<accession>A0ABP0HJG4</accession>
<evidence type="ECO:0000259" key="7">
    <source>
        <dbReference type="Pfam" id="PF13460"/>
    </source>
</evidence>
<keyword evidence="9" id="KW-1185">Reference proteome</keyword>
<feature type="domain" description="NAD(P)-binding" evidence="7">
    <location>
        <begin position="184"/>
        <end position="409"/>
    </location>
</feature>
<evidence type="ECO:0000256" key="1">
    <source>
        <dbReference type="ARBA" id="ARBA00004141"/>
    </source>
</evidence>
<dbReference type="InterPro" id="IPR016040">
    <property type="entry name" value="NAD(P)-bd_dom"/>
</dbReference>
<feature type="transmembrane region" description="Helical" evidence="5">
    <location>
        <begin position="80"/>
        <end position="101"/>
    </location>
</feature>
<feature type="domain" description="Ion transport" evidence="6">
    <location>
        <begin position="3"/>
        <end position="140"/>
    </location>
</feature>
<proteinExistence type="predicted"/>
<dbReference type="Gene3D" id="3.40.50.720">
    <property type="entry name" value="NAD(P)-binding Rossmann-like Domain"/>
    <property type="match status" value="1"/>
</dbReference>
<evidence type="ECO:0000256" key="2">
    <source>
        <dbReference type="ARBA" id="ARBA00022692"/>
    </source>
</evidence>
<dbReference type="Gene3D" id="1.10.287.70">
    <property type="match status" value="1"/>
</dbReference>
<name>A0ABP0HJG4_9DINO</name>
<keyword evidence="4 5" id="KW-0472">Membrane</keyword>
<feature type="transmembrane region" description="Helical" evidence="5">
    <location>
        <begin position="36"/>
        <end position="60"/>
    </location>
</feature>
<dbReference type="SUPFAM" id="SSF51735">
    <property type="entry name" value="NAD(P)-binding Rossmann-fold domains"/>
    <property type="match status" value="1"/>
</dbReference>
<dbReference type="InterPro" id="IPR036291">
    <property type="entry name" value="NAD(P)-bd_dom_sf"/>
</dbReference>
<dbReference type="EMBL" id="CAXAMM010001002">
    <property type="protein sequence ID" value="CAK8989913.1"/>
    <property type="molecule type" value="Genomic_DNA"/>
</dbReference>
<evidence type="ECO:0000313" key="9">
    <source>
        <dbReference type="Proteomes" id="UP001642464"/>
    </source>
</evidence>
<evidence type="ECO:0000256" key="3">
    <source>
        <dbReference type="ARBA" id="ARBA00022989"/>
    </source>
</evidence>
<sequence>MMRLGKLLRALRVVRLSQVLESLQLLLKCIVASLRILFWSLVLLMIIQCSAGMTISYMLSDYMSDPARADESARYEVFRYYGTFSKTILTMFEVLFANWAPACRVLIDNVSEAYSLAFIIYRCFVGFAVLNVVNAVFVQSTMKVALADDEIVANEKAQAQADAPLEWRGDLGADRFAKTVVVTGAGGRTGILVVGELLDKGYEVRALVHSKKSKEALLSKYKALPADRIYVADIQDKASLQKAFAGCAAAIVATSAVPKLKVWSLLPFMVKKLFGKKGKLRFSWKGDGKPEKVDWEGQRNQFEMASEEGVQQVVLVGTMTGTQKDSFLNSIGEGEGDQIVMWKRKAEVFLIDLCKKNRMKYTIIHAGGLSDEPGGQAPVKLGVDDKLREVKNLRIPRADIARACVQALECDLAKDRSFDMTSVEGGQALGEDGLKKLLQEMGDVTCDYSINPPP</sequence>
<evidence type="ECO:0000256" key="5">
    <source>
        <dbReference type="SAM" id="Phobius"/>
    </source>
</evidence>
<gene>
    <name evidence="8" type="ORF">SCF082_LOCUS2020</name>
</gene>
<reference evidence="8 9" key="1">
    <citation type="submission" date="2024-02" db="EMBL/GenBank/DDBJ databases">
        <authorList>
            <person name="Chen Y."/>
            <person name="Shah S."/>
            <person name="Dougan E. K."/>
            <person name="Thang M."/>
            <person name="Chan C."/>
        </authorList>
    </citation>
    <scope>NUCLEOTIDE SEQUENCE [LARGE SCALE GENOMIC DNA]</scope>
</reference>
<keyword evidence="2 5" id="KW-0812">Transmembrane</keyword>
<dbReference type="InterPro" id="IPR005821">
    <property type="entry name" value="Ion_trans_dom"/>
</dbReference>
<comment type="caution">
    <text evidence="8">The sequence shown here is derived from an EMBL/GenBank/DDBJ whole genome shotgun (WGS) entry which is preliminary data.</text>
</comment>
<dbReference type="Pfam" id="PF00520">
    <property type="entry name" value="Ion_trans"/>
    <property type="match status" value="1"/>
</dbReference>
<evidence type="ECO:0000259" key="6">
    <source>
        <dbReference type="Pfam" id="PF00520"/>
    </source>
</evidence>